<dbReference type="InterPro" id="IPR018910">
    <property type="entry name" value="LpqB_C"/>
</dbReference>
<sequence>MASPAGRRRCRSSPTTCGARRRPSATSVAPREAIGMRERLALLRRSAALRVGAVLAVLALAVSLASCAAIPRSGDVGSESGPATDDNIDVIFLAAGPSAGATQEQILAGFVNAAKDPQNDYEVARNYLSQGFAAQWKPTADVIVDSGPRSTTPTGDTSLRLTVTPQARVDGEGSYSETAAAPLSLDYSFVQQDGEWRISAAPDGTLIEDVFFEQVFSSHSLYFFDPTYTFLVPDLRWFPTSASVGTRIVRSLLEGPTPWLDGAVVTAFPDGTSTSSVVTSGGTTRVELSSNVLQASTIDLQRMRFQLSASLGGVASVSSVAISVDQNIVDVPSTDRAAPEVAPRVGLTPLVVSGDRFGYLSADSVAEVPGLSDAVVALQPNAVAYSARSTVAAVRAGDGVVAAVRAGGATTVVDQRSGLIAPAVDPFGWVWSIPAADPGAVVAVSPSNAASNVPAQWGGATEIRSFEISRDGTRAVAYLVSGGVPQLVVAAVLRDQAGTPTGLGQPVVLAGGSGTPIDATWVDQYSVAAVYATPSSEPQALSQLLGGRSSALGSPTGADAVAGGNDLDGLRVRTTEGTLLQLRGSAWQTVASDVSVLAVQN</sequence>
<dbReference type="AlphaFoldDB" id="A0A1X9LL97"/>
<evidence type="ECO:0000259" key="3">
    <source>
        <dbReference type="SMART" id="SM00909"/>
    </source>
</evidence>
<proteinExistence type="predicted"/>
<gene>
    <name evidence="4" type="ORF">B5808_12580</name>
</gene>
<keyword evidence="5" id="KW-1185">Reference proteome</keyword>
<evidence type="ECO:0000313" key="4">
    <source>
        <dbReference type="EMBL" id="ARJ05965.1"/>
    </source>
</evidence>
<reference evidence="4 5" key="1">
    <citation type="submission" date="2017-04" db="EMBL/GenBank/DDBJ databases">
        <authorList>
            <person name="Afonso C.L."/>
            <person name="Miller P.J."/>
            <person name="Scott M.A."/>
            <person name="Spackman E."/>
            <person name="Goraichik I."/>
            <person name="Dimitrov K.M."/>
            <person name="Suarez D.L."/>
            <person name="Swayne D.E."/>
        </authorList>
    </citation>
    <scope>NUCLEOTIDE SEQUENCE [LARGE SCALE GENOMIC DNA]</scope>
    <source>
        <strain evidence="5">XA(T)</strain>
    </source>
</reference>
<dbReference type="Proteomes" id="UP000192775">
    <property type="component" value="Chromosome"/>
</dbReference>
<feature type="region of interest" description="Disordered" evidence="1">
    <location>
        <begin position="1"/>
        <end position="30"/>
    </location>
</feature>
<name>A0A1X9LL97_9MICO</name>
<feature type="domain" description="GerMN" evidence="3">
    <location>
        <begin position="245"/>
        <end position="333"/>
    </location>
</feature>
<keyword evidence="2" id="KW-0812">Transmembrane</keyword>
<dbReference type="SMART" id="SM00909">
    <property type="entry name" value="Germane"/>
    <property type="match status" value="1"/>
</dbReference>
<dbReference type="KEGG" id="cphy:B5808_12580"/>
<dbReference type="Pfam" id="PF25976">
    <property type="entry name" value="LpqB_N"/>
    <property type="match status" value="1"/>
</dbReference>
<dbReference type="EMBL" id="CP020715">
    <property type="protein sequence ID" value="ARJ05965.1"/>
    <property type="molecule type" value="Genomic_DNA"/>
</dbReference>
<organism evidence="4 5">
    <name type="scientific">Cnuibacter physcomitrellae</name>
    <dbReference type="NCBI Taxonomy" id="1619308"/>
    <lineage>
        <taxon>Bacteria</taxon>
        <taxon>Bacillati</taxon>
        <taxon>Actinomycetota</taxon>
        <taxon>Actinomycetes</taxon>
        <taxon>Micrococcales</taxon>
        <taxon>Microbacteriaceae</taxon>
        <taxon>Cnuibacter</taxon>
    </lineage>
</organism>
<dbReference type="InterPro" id="IPR059026">
    <property type="entry name" value="LpqB_N"/>
</dbReference>
<protein>
    <recommendedName>
        <fullName evidence="3">GerMN domain-containing protein</fullName>
    </recommendedName>
</protein>
<dbReference type="Pfam" id="PF10646">
    <property type="entry name" value="Germane"/>
    <property type="match status" value="1"/>
</dbReference>
<accession>A0A1X9LL97</accession>
<keyword evidence="2" id="KW-0472">Membrane</keyword>
<feature type="compositionally biased region" description="Basic residues" evidence="1">
    <location>
        <begin position="1"/>
        <end position="11"/>
    </location>
</feature>
<evidence type="ECO:0000256" key="1">
    <source>
        <dbReference type="SAM" id="MobiDB-lite"/>
    </source>
</evidence>
<evidence type="ECO:0000313" key="5">
    <source>
        <dbReference type="Proteomes" id="UP000192775"/>
    </source>
</evidence>
<keyword evidence="2" id="KW-1133">Transmembrane helix</keyword>
<feature type="transmembrane region" description="Helical" evidence="2">
    <location>
        <begin position="47"/>
        <end position="65"/>
    </location>
</feature>
<evidence type="ECO:0000256" key="2">
    <source>
        <dbReference type="SAM" id="Phobius"/>
    </source>
</evidence>
<dbReference type="InterPro" id="IPR019606">
    <property type="entry name" value="GerMN"/>
</dbReference>
<dbReference type="STRING" id="1619308.B5808_12580"/>
<dbReference type="Pfam" id="PF10647">
    <property type="entry name" value="Gmad1"/>
    <property type="match status" value="1"/>
</dbReference>